<comment type="caution">
    <text evidence="2">The sequence shown here is derived from an EMBL/GenBank/DDBJ whole genome shotgun (WGS) entry which is preliminary data.</text>
</comment>
<organism evidence="2 3">
    <name type="scientific">Trametes pubescens</name>
    <name type="common">White-rot fungus</name>
    <dbReference type="NCBI Taxonomy" id="154538"/>
    <lineage>
        <taxon>Eukaryota</taxon>
        <taxon>Fungi</taxon>
        <taxon>Dikarya</taxon>
        <taxon>Basidiomycota</taxon>
        <taxon>Agaricomycotina</taxon>
        <taxon>Agaricomycetes</taxon>
        <taxon>Polyporales</taxon>
        <taxon>Polyporaceae</taxon>
        <taxon>Trametes</taxon>
    </lineage>
</organism>
<feature type="compositionally biased region" description="Low complexity" evidence="1">
    <location>
        <begin position="198"/>
        <end position="207"/>
    </location>
</feature>
<feature type="compositionally biased region" description="Pro residues" evidence="1">
    <location>
        <begin position="179"/>
        <end position="197"/>
    </location>
</feature>
<evidence type="ECO:0000256" key="1">
    <source>
        <dbReference type="SAM" id="MobiDB-lite"/>
    </source>
</evidence>
<dbReference type="AlphaFoldDB" id="A0A1M2VVX5"/>
<keyword evidence="3" id="KW-1185">Reference proteome</keyword>
<feature type="compositionally biased region" description="Polar residues" evidence="1">
    <location>
        <begin position="224"/>
        <end position="243"/>
    </location>
</feature>
<sequence>MHATYAFDPEAHTPLLYSEATPPLPPKTQSTTRQADSERYGDADADEWGFRLRPPPTRVPVPPMYPIEPEHEPEPTEGSTRPRSTPDAAAIPAPEPSVVHKFFSNSALLQFPKIQFTRDPATRRLPSLHIQFLRESSQVVSSPANAAFPDHNKRASLPESTSSGPSILSRPFATMANSPLPPVAPLSPISMEPPEPEPQTSTSTAPTGRNDSITSIGHHLFARATSTDDVSEATFSRTTSQRSGLKLSPSPSVLARGNGSASSSSAGTSGGSAWTPNVMASYSPWKGVVRDSWAEPSPGRVESPEGHLRVADAWRPMPTLEENLSLENVGVGVSVPAPPRIPDPLDSEPERPPSPLLPLPYPEPDVSTLTSPSPPSPLPFPEPEPSTPPSPPVPAIPPPPLLEPQSSAQIHTSPAVSAIPPPPSSHLPADTTLPSPR</sequence>
<evidence type="ECO:0000313" key="3">
    <source>
        <dbReference type="Proteomes" id="UP000184267"/>
    </source>
</evidence>
<accession>A0A1M2VVX5</accession>
<dbReference type="OrthoDB" id="2745158at2759"/>
<dbReference type="OMA" id="RESNQVI"/>
<reference evidence="2 3" key="1">
    <citation type="submission" date="2016-10" db="EMBL/GenBank/DDBJ databases">
        <title>Genome sequence of the basidiomycete white-rot fungus Trametes pubescens.</title>
        <authorList>
            <person name="Makela M.R."/>
            <person name="Granchi Z."/>
            <person name="Peng M."/>
            <person name="De Vries R.P."/>
            <person name="Grigoriev I."/>
            <person name="Riley R."/>
            <person name="Hilden K."/>
        </authorList>
    </citation>
    <scope>NUCLEOTIDE SEQUENCE [LARGE SCALE GENOMIC DNA]</scope>
    <source>
        <strain evidence="2 3">FBCC735</strain>
    </source>
</reference>
<feature type="compositionally biased region" description="Low complexity" evidence="1">
    <location>
        <begin position="403"/>
        <end position="418"/>
    </location>
</feature>
<dbReference type="Proteomes" id="UP000184267">
    <property type="component" value="Unassembled WGS sequence"/>
</dbReference>
<dbReference type="EMBL" id="MNAD01000584">
    <property type="protein sequence ID" value="OJT11743.1"/>
    <property type="molecule type" value="Genomic_DNA"/>
</dbReference>
<evidence type="ECO:0000313" key="2">
    <source>
        <dbReference type="EMBL" id="OJT11743.1"/>
    </source>
</evidence>
<proteinExistence type="predicted"/>
<name>A0A1M2VVX5_TRAPU</name>
<protein>
    <submittedName>
        <fullName evidence="2">Uncharacterized protein</fullName>
    </submittedName>
</protein>
<feature type="region of interest" description="Disordered" evidence="1">
    <location>
        <begin position="1"/>
        <end position="92"/>
    </location>
</feature>
<feature type="region of interest" description="Disordered" evidence="1">
    <location>
        <begin position="136"/>
        <end position="279"/>
    </location>
</feature>
<feature type="compositionally biased region" description="Pro residues" evidence="1">
    <location>
        <begin position="53"/>
        <end position="66"/>
    </location>
</feature>
<feature type="compositionally biased region" description="Low complexity" evidence="1">
    <location>
        <begin position="259"/>
        <end position="273"/>
    </location>
</feature>
<feature type="compositionally biased region" description="Pro residues" evidence="1">
    <location>
        <begin position="372"/>
        <end position="402"/>
    </location>
</feature>
<feature type="region of interest" description="Disordered" evidence="1">
    <location>
        <begin position="327"/>
        <end position="437"/>
    </location>
</feature>
<feature type="compositionally biased region" description="Pro residues" evidence="1">
    <location>
        <begin position="352"/>
        <end position="363"/>
    </location>
</feature>
<gene>
    <name evidence="2" type="ORF">TRAPUB_11731</name>
</gene>